<dbReference type="Pfam" id="PF01638">
    <property type="entry name" value="HxlR"/>
    <property type="match status" value="1"/>
</dbReference>
<dbReference type="PANTHER" id="PTHR33204:SF18">
    <property type="entry name" value="TRANSCRIPTIONAL REGULATORY PROTEIN"/>
    <property type="match status" value="1"/>
</dbReference>
<proteinExistence type="predicted"/>
<organism evidence="5 6">
    <name type="scientific">Subtercola lobariae</name>
    <dbReference type="NCBI Taxonomy" id="1588641"/>
    <lineage>
        <taxon>Bacteria</taxon>
        <taxon>Bacillati</taxon>
        <taxon>Actinomycetota</taxon>
        <taxon>Actinomycetes</taxon>
        <taxon>Micrococcales</taxon>
        <taxon>Microbacteriaceae</taxon>
        <taxon>Subtercola</taxon>
    </lineage>
</organism>
<dbReference type="SUPFAM" id="SSF46785">
    <property type="entry name" value="Winged helix' DNA-binding domain"/>
    <property type="match status" value="1"/>
</dbReference>
<feature type="domain" description="HTH hxlR-type" evidence="4">
    <location>
        <begin position="15"/>
        <end position="114"/>
    </location>
</feature>
<dbReference type="InterPro" id="IPR036390">
    <property type="entry name" value="WH_DNA-bd_sf"/>
</dbReference>
<dbReference type="RefSeq" id="WP_229715131.1">
    <property type="nucleotide sequence ID" value="NZ_BMGP01000002.1"/>
</dbReference>
<reference evidence="5 6" key="1">
    <citation type="journal article" date="2014" name="Int. J. Syst. Evol. Microbiol.">
        <title>Complete genome sequence of Corynebacterium casei LMG S-19264T (=DSM 44701T), isolated from a smear-ripened cheese.</title>
        <authorList>
            <consortium name="US DOE Joint Genome Institute (JGI-PGF)"/>
            <person name="Walter F."/>
            <person name="Albersmeier A."/>
            <person name="Kalinowski J."/>
            <person name="Ruckert C."/>
        </authorList>
    </citation>
    <scope>NUCLEOTIDE SEQUENCE [LARGE SCALE GENOMIC DNA]</scope>
    <source>
        <strain evidence="5 6">CGMCC 1.12976</strain>
    </source>
</reference>
<evidence type="ECO:0000256" key="1">
    <source>
        <dbReference type="ARBA" id="ARBA00023015"/>
    </source>
</evidence>
<sequence>MVTSTNSRSKNEHHCSIHRSLDLVGEKWSLLIVRNALRGQTRFSEFRDSLGVPSDVLAARLASLVEAGVLERRAYREPGARERFSYHLTAEGAALKTVLIALQEWGDEFTPNAGGRVSLTRDTATGQHASLAFVGDDGAVLDPATIALVPGPAAPAAW</sequence>
<dbReference type="Proteomes" id="UP000598775">
    <property type="component" value="Unassembled WGS sequence"/>
</dbReference>
<keyword evidence="3" id="KW-0804">Transcription</keyword>
<evidence type="ECO:0000256" key="2">
    <source>
        <dbReference type="ARBA" id="ARBA00023125"/>
    </source>
</evidence>
<evidence type="ECO:0000313" key="6">
    <source>
        <dbReference type="Proteomes" id="UP000598775"/>
    </source>
</evidence>
<keyword evidence="1" id="KW-0805">Transcription regulation</keyword>
<dbReference type="InterPro" id="IPR002577">
    <property type="entry name" value="HTH_HxlR"/>
</dbReference>
<comment type="caution">
    <text evidence="5">The sequence shown here is derived from an EMBL/GenBank/DDBJ whole genome shotgun (WGS) entry which is preliminary data.</text>
</comment>
<dbReference type="PROSITE" id="PS51118">
    <property type="entry name" value="HTH_HXLR"/>
    <property type="match status" value="1"/>
</dbReference>
<name>A0A917EXF1_9MICO</name>
<protein>
    <submittedName>
        <fullName evidence="5">HxlR family transcriptional regulator</fullName>
    </submittedName>
</protein>
<dbReference type="EMBL" id="BMGP01000002">
    <property type="protein sequence ID" value="GGF20440.1"/>
    <property type="molecule type" value="Genomic_DNA"/>
</dbReference>
<dbReference type="GO" id="GO:0003677">
    <property type="term" value="F:DNA binding"/>
    <property type="evidence" value="ECO:0007669"/>
    <property type="project" value="UniProtKB-KW"/>
</dbReference>
<evidence type="ECO:0000256" key="3">
    <source>
        <dbReference type="ARBA" id="ARBA00023163"/>
    </source>
</evidence>
<dbReference type="AlphaFoldDB" id="A0A917EXF1"/>
<dbReference type="PANTHER" id="PTHR33204">
    <property type="entry name" value="TRANSCRIPTIONAL REGULATOR, MARR FAMILY"/>
    <property type="match status" value="1"/>
</dbReference>
<dbReference type="Gene3D" id="1.10.10.10">
    <property type="entry name" value="Winged helix-like DNA-binding domain superfamily/Winged helix DNA-binding domain"/>
    <property type="match status" value="1"/>
</dbReference>
<dbReference type="InterPro" id="IPR036388">
    <property type="entry name" value="WH-like_DNA-bd_sf"/>
</dbReference>
<keyword evidence="6" id="KW-1185">Reference proteome</keyword>
<gene>
    <name evidence="5" type="ORF">GCM10011399_12540</name>
</gene>
<accession>A0A917EXF1</accession>
<evidence type="ECO:0000313" key="5">
    <source>
        <dbReference type="EMBL" id="GGF20440.1"/>
    </source>
</evidence>
<evidence type="ECO:0000259" key="4">
    <source>
        <dbReference type="PROSITE" id="PS51118"/>
    </source>
</evidence>
<keyword evidence="2" id="KW-0238">DNA-binding</keyword>